<dbReference type="InterPro" id="IPR001343">
    <property type="entry name" value="Hemolysn_Ca-bd"/>
</dbReference>
<dbReference type="Pfam" id="PF00353">
    <property type="entry name" value="HemolysinCabind"/>
    <property type="match status" value="3"/>
</dbReference>
<dbReference type="Gene3D" id="2.60.40.10">
    <property type="entry name" value="Immunoglobulins"/>
    <property type="match status" value="1"/>
</dbReference>
<keyword evidence="3" id="KW-1185">Reference proteome</keyword>
<dbReference type="Gene3D" id="2.150.10.10">
    <property type="entry name" value="Serralysin-like metalloprotease, C-terminal"/>
    <property type="match status" value="1"/>
</dbReference>
<dbReference type="Pfam" id="PF17963">
    <property type="entry name" value="Big_9"/>
    <property type="match status" value="1"/>
</dbReference>
<dbReference type="AlphaFoldDB" id="A0A3N4N8N7"/>
<name>A0A3N4N8N7_9NEIS</name>
<evidence type="ECO:0000259" key="1">
    <source>
        <dbReference type="PROSITE" id="PS50234"/>
    </source>
</evidence>
<dbReference type="CDD" id="cd00198">
    <property type="entry name" value="vWFA"/>
    <property type="match status" value="1"/>
</dbReference>
<dbReference type="Gene3D" id="3.40.50.410">
    <property type="entry name" value="von Willebrand factor, type A domain"/>
    <property type="match status" value="1"/>
</dbReference>
<dbReference type="InterPro" id="IPR036465">
    <property type="entry name" value="vWFA_dom_sf"/>
</dbReference>
<dbReference type="OrthoDB" id="8622300at2"/>
<dbReference type="InterPro" id="IPR018511">
    <property type="entry name" value="Hemolysin-typ_Ca-bd_CS"/>
</dbReference>
<dbReference type="EMBL" id="RPFL01000048">
    <property type="protein sequence ID" value="RPD83603.1"/>
    <property type="molecule type" value="Genomic_DNA"/>
</dbReference>
<evidence type="ECO:0000313" key="2">
    <source>
        <dbReference type="EMBL" id="RPD83603.1"/>
    </source>
</evidence>
<dbReference type="SUPFAM" id="SSF53300">
    <property type="entry name" value="vWA-like"/>
    <property type="match status" value="1"/>
</dbReference>
<dbReference type="PROSITE" id="PS50234">
    <property type="entry name" value="VWFA"/>
    <property type="match status" value="1"/>
</dbReference>
<sequence>MTVAGKDVTAATVGSPVTVTTKLGTLVITGYNAAKGEVSYRYTENGKAKDHSAGDDSVKDSFVVVVRDKAGNTAMDSLDIQITDTAPVAVNDANSIAESGTDVSGNVLDNDTLGADSPVSVVAGNTVGQYGSLTLDANGKYTYTLNTGNAAVKALNSGESLQETFTYTVTDADGDKSAATLTININGQDSDKAIIGNNDSNNIRGGTGNDVLIGDTGGYEIIIKPGHDYNVAVILDTSNSMAQYRTDKGESYIEIARKSLLKLAKDFANHDGKLNVTFFAFGTTATQKVTISQLTEANVDKLVNAIYGVKASGLTNYDDVFRDATSWFKGVSGNGYKNVTYFLTDGEPTTHGNTGFGNVYKGYVNQGSVTEALKSFKGLSAVSDVHAVGFSKGIQKNMLNFFDNTVAQGNKVTEQDLSLHKHSGRVIYQGAAGESQVVSTPEELDAALESGTTERVVNKISGDTLRGGDGDDVIFGDSLNTDYLSWTNGITGIQYTEGTHDGMGARALTEYIKWTENGGGDATEQQIGDYVRKNWTELLDDRIDGGNDTLIGGSGNDILFGGAGNDTLTGGVGADKFVFLANGNSGRDVITDFQAGKDKVVFADLVSPQQLENAVWDDANHVLSFTGVAKDGQTYQNSITFQGLSAGETLESVLQNHIETLG</sequence>
<dbReference type="Pfam" id="PF13519">
    <property type="entry name" value="VWA_2"/>
    <property type="match status" value="1"/>
</dbReference>
<evidence type="ECO:0000313" key="3">
    <source>
        <dbReference type="Proteomes" id="UP000272412"/>
    </source>
</evidence>
<comment type="caution">
    <text evidence="2">The sequence shown here is derived from an EMBL/GenBank/DDBJ whole genome shotgun (WGS) entry which is preliminary data.</text>
</comment>
<dbReference type="PROSITE" id="PS00330">
    <property type="entry name" value="HEMOLYSIN_CALCIUM"/>
    <property type="match status" value="2"/>
</dbReference>
<dbReference type="SMART" id="SM00327">
    <property type="entry name" value="VWA"/>
    <property type="match status" value="1"/>
</dbReference>
<dbReference type="InterPro" id="IPR002035">
    <property type="entry name" value="VWF_A"/>
</dbReference>
<organism evidence="2 3">
    <name type="scientific">Neisseria weixii</name>
    <dbReference type="NCBI Taxonomy" id="1853276"/>
    <lineage>
        <taxon>Bacteria</taxon>
        <taxon>Pseudomonadati</taxon>
        <taxon>Pseudomonadota</taxon>
        <taxon>Betaproteobacteria</taxon>
        <taxon>Neisseriales</taxon>
        <taxon>Neisseriaceae</taxon>
        <taxon>Neisseria</taxon>
    </lineage>
</organism>
<dbReference type="InterPro" id="IPR010221">
    <property type="entry name" value="VCBS_dom"/>
</dbReference>
<accession>A0A3N4N8N7</accession>
<dbReference type="SUPFAM" id="SSF51120">
    <property type="entry name" value="beta-Roll"/>
    <property type="match status" value="1"/>
</dbReference>
<dbReference type="Proteomes" id="UP000272412">
    <property type="component" value="Unassembled WGS sequence"/>
</dbReference>
<gene>
    <name evidence="2" type="ORF">EGK74_12055</name>
</gene>
<reference evidence="2 3" key="1">
    <citation type="submission" date="2018-11" db="EMBL/GenBank/DDBJ databases">
        <title>Neisseria weixii sp. nov. isolated from the rectal contents of plateau pika (Ochotona cruzoniae).</title>
        <authorList>
            <person name="Zhang G."/>
        </authorList>
    </citation>
    <scope>NUCLEOTIDE SEQUENCE [LARGE SCALE GENOMIC DNA]</scope>
    <source>
        <strain evidence="2 3">10009</strain>
    </source>
</reference>
<protein>
    <submittedName>
        <fullName evidence="2">VWA domain-containing protein</fullName>
    </submittedName>
</protein>
<dbReference type="NCBIfam" id="TIGR01965">
    <property type="entry name" value="VCBS_repeat"/>
    <property type="match status" value="1"/>
</dbReference>
<feature type="domain" description="VWFA" evidence="1">
    <location>
        <begin position="230"/>
        <end position="460"/>
    </location>
</feature>
<dbReference type="InterPro" id="IPR011049">
    <property type="entry name" value="Serralysin-like_metalloprot_C"/>
</dbReference>
<dbReference type="PRINTS" id="PR00313">
    <property type="entry name" value="CABNDNGRPT"/>
</dbReference>
<proteinExistence type="predicted"/>
<dbReference type="InterPro" id="IPR013783">
    <property type="entry name" value="Ig-like_fold"/>
</dbReference>
<dbReference type="GO" id="GO:0005509">
    <property type="term" value="F:calcium ion binding"/>
    <property type="evidence" value="ECO:0007669"/>
    <property type="project" value="InterPro"/>
</dbReference>